<dbReference type="Proteomes" id="UP000320390">
    <property type="component" value="Chromosome"/>
</dbReference>
<feature type="compositionally biased region" description="Basic and acidic residues" evidence="1">
    <location>
        <begin position="81"/>
        <end position="110"/>
    </location>
</feature>
<evidence type="ECO:0000313" key="3">
    <source>
        <dbReference type="EMBL" id="QDV09852.1"/>
    </source>
</evidence>
<feature type="region of interest" description="Disordered" evidence="1">
    <location>
        <begin position="81"/>
        <end position="225"/>
    </location>
</feature>
<evidence type="ECO:0000256" key="2">
    <source>
        <dbReference type="SAM" id="Phobius"/>
    </source>
</evidence>
<feature type="transmembrane region" description="Helical" evidence="2">
    <location>
        <begin position="17"/>
        <end position="40"/>
    </location>
</feature>
<organism evidence="3 4">
    <name type="scientific">Saltatorellus ferox</name>
    <dbReference type="NCBI Taxonomy" id="2528018"/>
    <lineage>
        <taxon>Bacteria</taxon>
        <taxon>Pseudomonadati</taxon>
        <taxon>Planctomycetota</taxon>
        <taxon>Planctomycetia</taxon>
        <taxon>Planctomycetia incertae sedis</taxon>
        <taxon>Saltatorellus</taxon>
    </lineage>
</organism>
<keyword evidence="2" id="KW-0812">Transmembrane</keyword>
<reference evidence="3 4" key="1">
    <citation type="submission" date="2019-02" db="EMBL/GenBank/DDBJ databases">
        <title>Deep-cultivation of Planctomycetes and their phenomic and genomic characterization uncovers novel biology.</title>
        <authorList>
            <person name="Wiegand S."/>
            <person name="Jogler M."/>
            <person name="Boedeker C."/>
            <person name="Pinto D."/>
            <person name="Vollmers J."/>
            <person name="Rivas-Marin E."/>
            <person name="Kohn T."/>
            <person name="Peeters S.H."/>
            <person name="Heuer A."/>
            <person name="Rast P."/>
            <person name="Oberbeckmann S."/>
            <person name="Bunk B."/>
            <person name="Jeske O."/>
            <person name="Meyerdierks A."/>
            <person name="Storesund J.E."/>
            <person name="Kallscheuer N."/>
            <person name="Luecker S."/>
            <person name="Lage O.M."/>
            <person name="Pohl T."/>
            <person name="Merkel B.J."/>
            <person name="Hornburger P."/>
            <person name="Mueller R.-W."/>
            <person name="Bruemmer F."/>
            <person name="Labrenz M."/>
            <person name="Spormann A.M."/>
            <person name="Op den Camp H."/>
            <person name="Overmann J."/>
            <person name="Amann R."/>
            <person name="Jetten M.S.M."/>
            <person name="Mascher T."/>
            <person name="Medema M.H."/>
            <person name="Devos D.P."/>
            <person name="Kaster A.-K."/>
            <person name="Ovreas L."/>
            <person name="Rohde M."/>
            <person name="Galperin M.Y."/>
            <person name="Jogler C."/>
        </authorList>
    </citation>
    <scope>NUCLEOTIDE SEQUENCE [LARGE SCALE GENOMIC DNA]</scope>
    <source>
        <strain evidence="3 4">Poly30</strain>
    </source>
</reference>
<feature type="compositionally biased region" description="Basic and acidic residues" evidence="1">
    <location>
        <begin position="173"/>
        <end position="187"/>
    </location>
</feature>
<gene>
    <name evidence="3" type="ORF">Poly30_54120</name>
</gene>
<dbReference type="AlphaFoldDB" id="A0A518F0I5"/>
<dbReference type="EMBL" id="CP036434">
    <property type="protein sequence ID" value="QDV09852.1"/>
    <property type="molecule type" value="Genomic_DNA"/>
</dbReference>
<feature type="compositionally biased region" description="Basic and acidic residues" evidence="1">
    <location>
        <begin position="132"/>
        <end position="144"/>
    </location>
</feature>
<sequence>MNVYFAIPLLPGGNLEWLIVIMAALMIFGSRLPEVALRAVAHVMRIRRMIAKMWQDTGLEDELRRVRRDIELSIPREADFKVKKPTTDAQKTNEARAAAERAREAAERNARNQVEAAKATEFTEADEPSVDPDAHRRGEFRLEPAEGIVGNGDWQPEEDTGPDPGPAPSLDLDPARRDQIPGVDRQEPTTYYEEEPYNDDEPAAPDLAGDRLGAGVKPPPAGEAS</sequence>
<dbReference type="RefSeq" id="WP_145204978.1">
    <property type="nucleotide sequence ID" value="NZ_CP036434.1"/>
</dbReference>
<name>A0A518F0I5_9BACT</name>
<keyword evidence="2" id="KW-1133">Transmembrane helix</keyword>
<accession>A0A518F0I5</accession>
<protein>
    <recommendedName>
        <fullName evidence="5">Sec-independent protein translocase protein TatB</fullName>
    </recommendedName>
</protein>
<proteinExistence type="predicted"/>
<evidence type="ECO:0000313" key="4">
    <source>
        <dbReference type="Proteomes" id="UP000320390"/>
    </source>
</evidence>
<keyword evidence="4" id="KW-1185">Reference proteome</keyword>
<keyword evidence="2" id="KW-0472">Membrane</keyword>
<feature type="compositionally biased region" description="Acidic residues" evidence="1">
    <location>
        <begin position="192"/>
        <end position="203"/>
    </location>
</feature>
<evidence type="ECO:0008006" key="5">
    <source>
        <dbReference type="Google" id="ProtNLM"/>
    </source>
</evidence>
<evidence type="ECO:0000256" key="1">
    <source>
        <dbReference type="SAM" id="MobiDB-lite"/>
    </source>
</evidence>